<reference evidence="1 2" key="1">
    <citation type="submission" date="2022-10" db="EMBL/GenBank/DDBJ databases">
        <title>Comparative genomics and taxonomic characterization of three novel marine species of genus Reichenbachiella exhibiting antioxidant and polysaccharide degradation activities.</title>
        <authorList>
            <person name="Muhammad N."/>
            <person name="Lee Y.-J."/>
            <person name="Ko J."/>
            <person name="Kim S.-G."/>
        </authorList>
    </citation>
    <scope>NUCLEOTIDE SEQUENCE [LARGE SCALE GENOMIC DNA]</scope>
    <source>
        <strain evidence="1 2">ABR2-5</strain>
    </source>
</reference>
<proteinExistence type="predicted"/>
<evidence type="ECO:0000313" key="2">
    <source>
        <dbReference type="Proteomes" id="UP001300692"/>
    </source>
</evidence>
<evidence type="ECO:0000313" key="1">
    <source>
        <dbReference type="EMBL" id="MCV9385944.1"/>
    </source>
</evidence>
<dbReference type="InterPro" id="IPR011990">
    <property type="entry name" value="TPR-like_helical_dom_sf"/>
</dbReference>
<sequence>MSITLADQYYLKALDDYDYNFTEVLENLNYALSYDAEHAGANYLMGRVYMEQFQKFDIAESYFQLAMAADPENIQTCESLAWLMIRTKRFDDALRLIAYAVGLKGVIFPEWLRLKALIFELRKDYQLAKTLLHEAISESYDSNYIEFLEGELERIEKKERLLSHVQYHMA</sequence>
<dbReference type="Proteomes" id="UP001300692">
    <property type="component" value="Unassembled WGS sequence"/>
</dbReference>
<gene>
    <name evidence="1" type="ORF">N7U62_04680</name>
</gene>
<dbReference type="RefSeq" id="WP_264136726.1">
    <property type="nucleotide sequence ID" value="NZ_JAOYOD010000001.1"/>
</dbReference>
<name>A0ABT3CR23_9BACT</name>
<protein>
    <recommendedName>
        <fullName evidence="3">Tetratricopeptide repeat-containing protein</fullName>
    </recommendedName>
</protein>
<organism evidence="1 2">
    <name type="scientific">Reichenbachiella ulvae</name>
    <dbReference type="NCBI Taxonomy" id="2980104"/>
    <lineage>
        <taxon>Bacteria</taxon>
        <taxon>Pseudomonadati</taxon>
        <taxon>Bacteroidota</taxon>
        <taxon>Cytophagia</taxon>
        <taxon>Cytophagales</taxon>
        <taxon>Reichenbachiellaceae</taxon>
        <taxon>Reichenbachiella</taxon>
    </lineage>
</organism>
<accession>A0ABT3CR23</accession>
<keyword evidence="2" id="KW-1185">Reference proteome</keyword>
<comment type="caution">
    <text evidence="1">The sequence shown here is derived from an EMBL/GenBank/DDBJ whole genome shotgun (WGS) entry which is preliminary data.</text>
</comment>
<dbReference type="EMBL" id="JAOYOD010000001">
    <property type="protein sequence ID" value="MCV9385944.1"/>
    <property type="molecule type" value="Genomic_DNA"/>
</dbReference>
<dbReference type="Gene3D" id="1.25.40.10">
    <property type="entry name" value="Tetratricopeptide repeat domain"/>
    <property type="match status" value="1"/>
</dbReference>
<evidence type="ECO:0008006" key="3">
    <source>
        <dbReference type="Google" id="ProtNLM"/>
    </source>
</evidence>
<dbReference type="SUPFAM" id="SSF48452">
    <property type="entry name" value="TPR-like"/>
    <property type="match status" value="1"/>
</dbReference>